<dbReference type="GO" id="GO:0030288">
    <property type="term" value="C:outer membrane-bounded periplasmic space"/>
    <property type="evidence" value="ECO:0007669"/>
    <property type="project" value="UniProtKB-ARBA"/>
</dbReference>
<dbReference type="Proteomes" id="UP000015480">
    <property type="component" value="Chromosome"/>
</dbReference>
<feature type="chain" id="PRO_5004534814" evidence="4">
    <location>
        <begin position="22"/>
        <end position="536"/>
    </location>
</feature>
<dbReference type="OrthoDB" id="9803988at2"/>
<dbReference type="RefSeq" id="WP_020950099.1">
    <property type="nucleotide sequence ID" value="NC_022041.1"/>
</dbReference>
<dbReference type="KEGG" id="pami:JCM7686_1360"/>
<feature type="domain" description="Solute-binding protein family 5" evidence="5">
    <location>
        <begin position="82"/>
        <end position="446"/>
    </location>
</feature>
<proteinExistence type="inferred from homology"/>
<dbReference type="PIRSF" id="PIRSF002741">
    <property type="entry name" value="MppA"/>
    <property type="match status" value="1"/>
</dbReference>
<dbReference type="SUPFAM" id="SSF53850">
    <property type="entry name" value="Periplasmic binding protein-like II"/>
    <property type="match status" value="1"/>
</dbReference>
<dbReference type="eggNOG" id="COG0747">
    <property type="taxonomic scope" value="Bacteria"/>
</dbReference>
<dbReference type="AlphaFoldDB" id="S5YTA7"/>
<dbReference type="CDD" id="cd08517">
    <property type="entry name" value="PBP2_NikA_DppA_OppA_like_13"/>
    <property type="match status" value="1"/>
</dbReference>
<organism evidence="6 7">
    <name type="scientific">Paracoccus aminophilus JCM 7686</name>
    <dbReference type="NCBI Taxonomy" id="1367847"/>
    <lineage>
        <taxon>Bacteria</taxon>
        <taxon>Pseudomonadati</taxon>
        <taxon>Pseudomonadota</taxon>
        <taxon>Alphaproteobacteria</taxon>
        <taxon>Rhodobacterales</taxon>
        <taxon>Paracoccaceae</taxon>
        <taxon>Paracoccus</taxon>
    </lineage>
</organism>
<accession>S5YTA7</accession>
<dbReference type="PROSITE" id="PS01040">
    <property type="entry name" value="SBP_BACTERIAL_5"/>
    <property type="match status" value="1"/>
</dbReference>
<protein>
    <submittedName>
        <fullName evidence="6">ABC-type dipeptide transport system, periplasmic component</fullName>
    </submittedName>
</protein>
<dbReference type="InterPro" id="IPR039424">
    <property type="entry name" value="SBP_5"/>
</dbReference>
<keyword evidence="7" id="KW-1185">Reference proteome</keyword>
<dbReference type="Gene3D" id="3.10.105.10">
    <property type="entry name" value="Dipeptide-binding Protein, Domain 3"/>
    <property type="match status" value="1"/>
</dbReference>
<sequence length="536" mass="59325">MTHSLSTPSRRQFLLSASALAAGSLAASVLPQKLWAASNKTVILAISAEPPALSALAHTAGPIVSVSAKVTEGLLAYDFDLKPVPQLATAWSVSDDGLTYDFTLREGVKWHDGQPFTAEDVAWSIKTIKEVHPRGRNTFLNLESIEVVDPLHVRLHLKKPAPFLLGALSATETAIVPKHIYDGTDPLTNPAQGAPIGTGPFRFKEWAKGSHVAYERNPDYWNPGEPKADQLIVRFITDPNARGIALETGEIHAAPSSPVPLSEVERYRALPNLAFETRGYEVQNGVVRLEFNLEDPVFKDIRVRRAVAHAINRDEVLQLAHFGYGVPLYTPVNPNLKNFFAPDLKSYPYDLDAAGKLLDEAGYPADANGERLRVTLDPMLLDDFYKRGGDYIKQALDRIGIKVDIRNQDYATYVKRIYTDRDFQFTYNGMSNLFDPTVGVQRLYWSKNFKRGVPFSNGSGYSNPQVDAWLEEASESTDQAHRGDLWRLIQAQLQEDVPSIYTVAPSYHTFANRALVGHTVDSAGLNANLAQIELTS</sequence>
<dbReference type="PROSITE" id="PS51318">
    <property type="entry name" value="TAT"/>
    <property type="match status" value="1"/>
</dbReference>
<evidence type="ECO:0000313" key="7">
    <source>
        <dbReference type="Proteomes" id="UP000015480"/>
    </source>
</evidence>
<comment type="subcellular location">
    <subcellularLocation>
        <location evidence="1">Periplasm</location>
    </subcellularLocation>
</comment>
<dbReference type="PATRIC" id="fig|1367847.3.peg.1331"/>
<dbReference type="GO" id="GO:0015833">
    <property type="term" value="P:peptide transport"/>
    <property type="evidence" value="ECO:0007669"/>
    <property type="project" value="TreeGrafter"/>
</dbReference>
<evidence type="ECO:0000256" key="3">
    <source>
        <dbReference type="ARBA" id="ARBA00022729"/>
    </source>
</evidence>
<keyword evidence="3 4" id="KW-0732">Signal</keyword>
<comment type="similarity">
    <text evidence="2">Belongs to the bacterial solute-binding protein 5 family.</text>
</comment>
<evidence type="ECO:0000313" key="6">
    <source>
        <dbReference type="EMBL" id="AGT08461.1"/>
    </source>
</evidence>
<evidence type="ECO:0000256" key="4">
    <source>
        <dbReference type="SAM" id="SignalP"/>
    </source>
</evidence>
<feature type="signal peptide" evidence="4">
    <location>
        <begin position="1"/>
        <end position="21"/>
    </location>
</feature>
<evidence type="ECO:0000259" key="5">
    <source>
        <dbReference type="Pfam" id="PF00496"/>
    </source>
</evidence>
<dbReference type="PANTHER" id="PTHR30290">
    <property type="entry name" value="PERIPLASMIC BINDING COMPONENT OF ABC TRANSPORTER"/>
    <property type="match status" value="1"/>
</dbReference>
<dbReference type="Gene3D" id="3.40.190.10">
    <property type="entry name" value="Periplasmic binding protein-like II"/>
    <property type="match status" value="1"/>
</dbReference>
<name>S5YTA7_PARAH</name>
<dbReference type="InterPro" id="IPR000914">
    <property type="entry name" value="SBP_5_dom"/>
</dbReference>
<dbReference type="InterPro" id="IPR030678">
    <property type="entry name" value="Peptide/Ni-bd"/>
</dbReference>
<dbReference type="HOGENOM" id="CLU_017028_7_3_5"/>
<dbReference type="STRING" id="1367847.JCM7686_1360"/>
<dbReference type="Pfam" id="PF00496">
    <property type="entry name" value="SBP_bac_5"/>
    <property type="match status" value="1"/>
</dbReference>
<dbReference type="InterPro" id="IPR023765">
    <property type="entry name" value="SBP_5_CS"/>
</dbReference>
<dbReference type="GO" id="GO:1904680">
    <property type="term" value="F:peptide transmembrane transporter activity"/>
    <property type="evidence" value="ECO:0007669"/>
    <property type="project" value="TreeGrafter"/>
</dbReference>
<dbReference type="InterPro" id="IPR006311">
    <property type="entry name" value="TAT_signal"/>
</dbReference>
<dbReference type="PANTHER" id="PTHR30290:SF38">
    <property type="entry name" value="D,D-DIPEPTIDE-BINDING PERIPLASMIC PROTEIN DDPA-RELATED"/>
    <property type="match status" value="1"/>
</dbReference>
<dbReference type="GO" id="GO:0043190">
    <property type="term" value="C:ATP-binding cassette (ABC) transporter complex"/>
    <property type="evidence" value="ECO:0007669"/>
    <property type="project" value="InterPro"/>
</dbReference>
<gene>
    <name evidence="6" type="ORF">JCM7686_1360</name>
</gene>
<reference evidence="6 7" key="1">
    <citation type="journal article" date="2014" name="BMC Genomics">
        <title>Architecture and functions of a multipartite genome of the methylotrophic bacterium Paracoccus aminophilus JCM 7686, containing primary and secondary chromids.</title>
        <authorList>
            <person name="Dziewit L."/>
            <person name="Czarnecki J."/>
            <person name="Wibberg D."/>
            <person name="Radlinska M."/>
            <person name="Mrozek P."/>
            <person name="Szymczak M."/>
            <person name="Schluter A."/>
            <person name="Puhler A."/>
            <person name="Bartosik D."/>
        </authorList>
    </citation>
    <scope>NUCLEOTIDE SEQUENCE [LARGE SCALE GENOMIC DNA]</scope>
    <source>
        <strain evidence="6">JCM 7686</strain>
    </source>
</reference>
<dbReference type="EMBL" id="CP006650">
    <property type="protein sequence ID" value="AGT08461.1"/>
    <property type="molecule type" value="Genomic_DNA"/>
</dbReference>
<evidence type="ECO:0000256" key="2">
    <source>
        <dbReference type="ARBA" id="ARBA00005695"/>
    </source>
</evidence>
<evidence type="ECO:0000256" key="1">
    <source>
        <dbReference type="ARBA" id="ARBA00004418"/>
    </source>
</evidence>